<keyword evidence="5" id="KW-0862">Zinc</keyword>
<dbReference type="EMBL" id="JPDN02000024">
    <property type="protein sequence ID" value="PON24146.1"/>
    <property type="molecule type" value="Genomic_DNA"/>
</dbReference>
<dbReference type="AlphaFoldDB" id="A0A2P4ZIM9"/>
<sequence>MSTIGNSQCALCHLPFAQTQGNGNHAACPFCQRTFTRADGARRHARTCRSRKNRPLPPDAKRGRKLRACDGCSRVKVLCDAKTPCSRCAARNLTCTYKHLCTNPAHQPSSPRLSETRDAPKKGCLNLTALLKWTDPKVVSLSDIVVEQPEKDTVETSQQGETGPYERWNLSFQHLVGDTIDPRLLLLGLIDSSPDQIMEYGGNFSGSPPDMLFPSQALEGISGHGLTERMSQLAADLRQFTVFKPHLHRVLNIASLDEFLTSSNCLALIAAYSRRQYYHQWPIVHWPTFDPEQAALPLLLAIMLTGDTYSCRRNETSNYVSPTSAIQKIADKYIFSQIKKCTNMANPTTNPHEVLELCQAAFLMNCLHINMNDIGLRQQVITNRHPLLISALRRLGLTGTKHELSGPRLEWHAFIYCETCIRLVTWTFLIDSLLTVYFNHPPLMSLAEMSSPLPCNDDVWDAGSLSSFKGLMGRGYSSSCMLSLKALVEKLLSKDWTNAFEATYDELSTQHLYIILMALQPIVFNYHASLLCTVDISVVSIALDRWEPIWDRAIDRVSSDQQQWLGIVRYSREIAWLTRKIMEISIKNESEQSDYLQKIAIYSPVSIHQFIQRCRDRS</sequence>
<keyword evidence="6" id="KW-0539">Nucleus</keyword>
<comment type="subcellular location">
    <subcellularLocation>
        <location evidence="1">Nucleus</location>
    </subcellularLocation>
</comment>
<dbReference type="Proteomes" id="UP000054821">
    <property type="component" value="Unassembled WGS sequence"/>
</dbReference>
<dbReference type="InterPro" id="IPR007219">
    <property type="entry name" value="XnlR_reg_dom"/>
</dbReference>
<evidence type="ECO:0000313" key="8">
    <source>
        <dbReference type="EMBL" id="PON24146.1"/>
    </source>
</evidence>
<evidence type="ECO:0000256" key="2">
    <source>
        <dbReference type="ARBA" id="ARBA00022723"/>
    </source>
</evidence>
<proteinExistence type="predicted"/>
<keyword evidence="9" id="KW-1185">Reference proteome</keyword>
<dbReference type="SUPFAM" id="SSF57701">
    <property type="entry name" value="Zn2/Cys6 DNA-binding domain"/>
    <property type="match status" value="1"/>
</dbReference>
<dbReference type="RefSeq" id="XP_024405267.1">
    <property type="nucleotide sequence ID" value="XM_024549958.1"/>
</dbReference>
<reference evidence="8 9" key="1">
    <citation type="journal article" date="2016" name="Genome Announc.">
        <title>Draft Whole-Genome Sequence of Trichoderma gamsii T6085, a Promising Biocontrol Agent of Fusarium Head Blight on Wheat.</title>
        <authorList>
            <person name="Baroncelli R."/>
            <person name="Zapparata A."/>
            <person name="Piaggeschi G."/>
            <person name="Sarrocco S."/>
            <person name="Vannacci G."/>
        </authorList>
    </citation>
    <scope>NUCLEOTIDE SEQUENCE [LARGE SCALE GENOMIC DNA]</scope>
    <source>
        <strain evidence="8 9">T6085</strain>
    </source>
</reference>
<keyword evidence="3" id="KW-0677">Repeat</keyword>
<keyword evidence="2" id="KW-0479">Metal-binding</keyword>
<keyword evidence="4" id="KW-0863">Zinc-finger</keyword>
<dbReference type="GO" id="GO:0000785">
    <property type="term" value="C:chromatin"/>
    <property type="evidence" value="ECO:0007669"/>
    <property type="project" value="TreeGrafter"/>
</dbReference>
<dbReference type="CDD" id="cd00067">
    <property type="entry name" value="GAL4"/>
    <property type="match status" value="1"/>
</dbReference>
<evidence type="ECO:0000256" key="6">
    <source>
        <dbReference type="ARBA" id="ARBA00023242"/>
    </source>
</evidence>
<dbReference type="GeneID" id="36347666"/>
<dbReference type="GO" id="GO:0000978">
    <property type="term" value="F:RNA polymerase II cis-regulatory region sequence-specific DNA binding"/>
    <property type="evidence" value="ECO:0007669"/>
    <property type="project" value="InterPro"/>
</dbReference>
<dbReference type="STRING" id="398673.A0A2P4ZIM9"/>
<dbReference type="PANTHER" id="PTHR40626:SF1">
    <property type="entry name" value="TRANSCRIPTION FACTOR WITH C2H2 AND ZN(2)-CYS(6) DNA BINDING DOMAIN (EUROFUNG)"/>
    <property type="match status" value="1"/>
</dbReference>
<dbReference type="CDD" id="cd12148">
    <property type="entry name" value="fungal_TF_MHR"/>
    <property type="match status" value="1"/>
</dbReference>
<dbReference type="SMART" id="SM00066">
    <property type="entry name" value="GAL4"/>
    <property type="match status" value="1"/>
</dbReference>
<evidence type="ECO:0000259" key="7">
    <source>
        <dbReference type="PROSITE" id="PS50048"/>
    </source>
</evidence>
<organism evidence="8 9">
    <name type="scientific">Trichoderma gamsii</name>
    <dbReference type="NCBI Taxonomy" id="398673"/>
    <lineage>
        <taxon>Eukaryota</taxon>
        <taxon>Fungi</taxon>
        <taxon>Dikarya</taxon>
        <taxon>Ascomycota</taxon>
        <taxon>Pezizomycotina</taxon>
        <taxon>Sordariomycetes</taxon>
        <taxon>Hypocreomycetidae</taxon>
        <taxon>Hypocreales</taxon>
        <taxon>Hypocreaceae</taxon>
        <taxon>Trichoderma</taxon>
    </lineage>
</organism>
<evidence type="ECO:0000313" key="9">
    <source>
        <dbReference type="Proteomes" id="UP000054821"/>
    </source>
</evidence>
<gene>
    <name evidence="8" type="ORF">TGAM01_v206834</name>
</gene>
<dbReference type="InterPro" id="IPR001138">
    <property type="entry name" value="Zn2Cys6_DnaBD"/>
</dbReference>
<dbReference type="PROSITE" id="PS50048">
    <property type="entry name" value="ZN2_CY6_FUNGAL_2"/>
    <property type="match status" value="1"/>
</dbReference>
<dbReference type="GO" id="GO:0000981">
    <property type="term" value="F:DNA-binding transcription factor activity, RNA polymerase II-specific"/>
    <property type="evidence" value="ECO:0007669"/>
    <property type="project" value="InterPro"/>
</dbReference>
<evidence type="ECO:0000256" key="4">
    <source>
        <dbReference type="ARBA" id="ARBA00022771"/>
    </source>
</evidence>
<evidence type="ECO:0000256" key="1">
    <source>
        <dbReference type="ARBA" id="ARBA00004123"/>
    </source>
</evidence>
<dbReference type="PROSITE" id="PS00463">
    <property type="entry name" value="ZN2_CY6_FUNGAL_1"/>
    <property type="match status" value="1"/>
</dbReference>
<evidence type="ECO:0000256" key="3">
    <source>
        <dbReference type="ARBA" id="ARBA00022737"/>
    </source>
</evidence>
<dbReference type="GO" id="GO:0006351">
    <property type="term" value="P:DNA-templated transcription"/>
    <property type="evidence" value="ECO:0007669"/>
    <property type="project" value="InterPro"/>
</dbReference>
<dbReference type="Pfam" id="PF00172">
    <property type="entry name" value="Zn_clus"/>
    <property type="match status" value="1"/>
</dbReference>
<dbReference type="InterPro" id="IPR051059">
    <property type="entry name" value="VerF-like"/>
</dbReference>
<dbReference type="Pfam" id="PF04082">
    <property type="entry name" value="Fungal_trans"/>
    <property type="match status" value="1"/>
</dbReference>
<dbReference type="InterPro" id="IPR036864">
    <property type="entry name" value="Zn2-C6_fun-type_DNA-bd_sf"/>
</dbReference>
<dbReference type="PANTHER" id="PTHR40626">
    <property type="entry name" value="MIP31509P"/>
    <property type="match status" value="1"/>
</dbReference>
<feature type="domain" description="Zn(2)-C6 fungal-type" evidence="7">
    <location>
        <begin position="68"/>
        <end position="97"/>
    </location>
</feature>
<dbReference type="GO" id="GO:0008270">
    <property type="term" value="F:zinc ion binding"/>
    <property type="evidence" value="ECO:0007669"/>
    <property type="project" value="UniProtKB-KW"/>
</dbReference>
<dbReference type="Gene3D" id="4.10.240.10">
    <property type="entry name" value="Zn(2)-C6 fungal-type DNA-binding domain"/>
    <property type="match status" value="1"/>
</dbReference>
<comment type="caution">
    <text evidence="8">The sequence shown here is derived from an EMBL/GenBank/DDBJ whole genome shotgun (WGS) entry which is preliminary data.</text>
</comment>
<dbReference type="GO" id="GO:0005634">
    <property type="term" value="C:nucleus"/>
    <property type="evidence" value="ECO:0007669"/>
    <property type="project" value="UniProtKB-SubCell"/>
</dbReference>
<name>A0A2P4ZIM9_9HYPO</name>
<accession>A0A2P4ZIM9</accession>
<protein>
    <recommendedName>
        <fullName evidence="7">Zn(2)-C6 fungal-type domain-containing protein</fullName>
    </recommendedName>
</protein>
<evidence type="ECO:0000256" key="5">
    <source>
        <dbReference type="ARBA" id="ARBA00022833"/>
    </source>
</evidence>